<reference evidence="3 4" key="1">
    <citation type="journal article" date="2012" name="Science">
        <title>The Paleozoic origin of enzymatic lignin decomposition reconstructed from 31 fungal genomes.</title>
        <authorList>
            <person name="Floudas D."/>
            <person name="Binder M."/>
            <person name="Riley R."/>
            <person name="Barry K."/>
            <person name="Blanchette R.A."/>
            <person name="Henrissat B."/>
            <person name="Martinez A.T."/>
            <person name="Otillar R."/>
            <person name="Spatafora J.W."/>
            <person name="Yadav J.S."/>
            <person name="Aerts A."/>
            <person name="Benoit I."/>
            <person name="Boyd A."/>
            <person name="Carlson A."/>
            <person name="Copeland A."/>
            <person name="Coutinho P.M."/>
            <person name="de Vries R.P."/>
            <person name="Ferreira P."/>
            <person name="Findley K."/>
            <person name="Foster B."/>
            <person name="Gaskell J."/>
            <person name="Glotzer D."/>
            <person name="Gorecki P."/>
            <person name="Heitman J."/>
            <person name="Hesse C."/>
            <person name="Hori C."/>
            <person name="Igarashi K."/>
            <person name="Jurgens J.A."/>
            <person name="Kallen N."/>
            <person name="Kersten P."/>
            <person name="Kohler A."/>
            <person name="Kuees U."/>
            <person name="Kumar T.K.A."/>
            <person name="Kuo A."/>
            <person name="LaButti K."/>
            <person name="Larrondo L.F."/>
            <person name="Lindquist E."/>
            <person name="Ling A."/>
            <person name="Lombard V."/>
            <person name="Lucas S."/>
            <person name="Lundell T."/>
            <person name="Martin R."/>
            <person name="McLaughlin D.J."/>
            <person name="Morgenstern I."/>
            <person name="Morin E."/>
            <person name="Murat C."/>
            <person name="Nagy L.G."/>
            <person name="Nolan M."/>
            <person name="Ohm R.A."/>
            <person name="Patyshakuliyeva A."/>
            <person name="Rokas A."/>
            <person name="Ruiz-Duenas F.J."/>
            <person name="Sabat G."/>
            <person name="Salamov A."/>
            <person name="Samejima M."/>
            <person name="Schmutz J."/>
            <person name="Slot J.C."/>
            <person name="St John F."/>
            <person name="Stenlid J."/>
            <person name="Sun H."/>
            <person name="Sun S."/>
            <person name="Syed K."/>
            <person name="Tsang A."/>
            <person name="Wiebenga A."/>
            <person name="Young D."/>
            <person name="Pisabarro A."/>
            <person name="Eastwood D.C."/>
            <person name="Martin F."/>
            <person name="Cullen D."/>
            <person name="Grigoriev I.V."/>
            <person name="Hibbett D.S."/>
        </authorList>
    </citation>
    <scope>NUCLEOTIDE SEQUENCE [LARGE SCALE GENOMIC DNA]</scope>
    <source>
        <strain evidence="3 4">ATCC 11539</strain>
    </source>
</reference>
<dbReference type="Proteomes" id="UP000030669">
    <property type="component" value="Unassembled WGS sequence"/>
</dbReference>
<dbReference type="Gene3D" id="2.60.120.590">
    <property type="entry name" value="Alpha-ketoglutarate-dependent dioxygenase AlkB-like"/>
    <property type="match status" value="1"/>
</dbReference>
<dbReference type="GO" id="GO:0006307">
    <property type="term" value="P:DNA alkylation repair"/>
    <property type="evidence" value="ECO:0007669"/>
    <property type="project" value="InterPro"/>
</dbReference>
<dbReference type="OMA" id="IQHYRSG"/>
<feature type="region of interest" description="Disordered" evidence="1">
    <location>
        <begin position="183"/>
        <end position="203"/>
    </location>
</feature>
<dbReference type="PROSITE" id="PS51471">
    <property type="entry name" value="FE2OG_OXY"/>
    <property type="match status" value="1"/>
</dbReference>
<dbReference type="PANTHER" id="PTHR31212">
    <property type="entry name" value="ALPHA-KETOGLUTARATE-DEPENDENT DIOXYGENASE ALKB HOMOLOG 3"/>
    <property type="match status" value="1"/>
</dbReference>
<keyword evidence="4" id="KW-1185">Reference proteome</keyword>
<proteinExistence type="predicted"/>
<dbReference type="EMBL" id="KB469298">
    <property type="protein sequence ID" value="EPQ58628.1"/>
    <property type="molecule type" value="Genomic_DNA"/>
</dbReference>
<sequence length="328" mass="36890">MNLISPSVSRLVHCWFWQFSEWVAEGMLMSESKVKRSPVLGPGDRIGEGDTSIILHFLPRELADIAFEQLKNEVKWNTMYHRGGEVPRLVAVQGQVNDDGSFPLYRHPADESPPIRPFSPTVSLIREHVEKVLNHPVNHVLIQLYRGGADYISEHSDKTVDVVRGSKIVNVSLGAQRIMVLQTKKESARPDSSAGDARSSRLTQRIPLPHNSMFVMGLDTNRKWMHGIRPDKRPASVKSEDERFANGERISLTFRRIGTFLTADESFIYGQGAKGKTREQQRPVVNGTEEAAKLIEAFGAENHDSKFDWDKGYGEGFDVLHSTSRGTE</sequence>
<dbReference type="GeneID" id="19299967"/>
<evidence type="ECO:0000256" key="1">
    <source>
        <dbReference type="SAM" id="MobiDB-lite"/>
    </source>
</evidence>
<dbReference type="eggNOG" id="ENOG502QRZN">
    <property type="taxonomic scope" value="Eukaryota"/>
</dbReference>
<protein>
    <recommendedName>
        <fullName evidence="2">Fe2OG dioxygenase domain-containing protein</fullName>
    </recommendedName>
</protein>
<dbReference type="InterPro" id="IPR037151">
    <property type="entry name" value="AlkB-like_sf"/>
</dbReference>
<dbReference type="Pfam" id="PF13532">
    <property type="entry name" value="2OG-FeII_Oxy_2"/>
    <property type="match status" value="1"/>
</dbReference>
<evidence type="ECO:0000313" key="4">
    <source>
        <dbReference type="Proteomes" id="UP000030669"/>
    </source>
</evidence>
<organism evidence="3 4">
    <name type="scientific">Gloeophyllum trabeum (strain ATCC 11539 / FP-39264 / Madison 617)</name>
    <name type="common">Brown rot fungus</name>
    <dbReference type="NCBI Taxonomy" id="670483"/>
    <lineage>
        <taxon>Eukaryota</taxon>
        <taxon>Fungi</taxon>
        <taxon>Dikarya</taxon>
        <taxon>Basidiomycota</taxon>
        <taxon>Agaricomycotina</taxon>
        <taxon>Agaricomycetes</taxon>
        <taxon>Gloeophyllales</taxon>
        <taxon>Gloeophyllaceae</taxon>
        <taxon>Gloeophyllum</taxon>
    </lineage>
</organism>
<accession>S7QH93</accession>
<dbReference type="InterPro" id="IPR005123">
    <property type="entry name" value="Oxoglu/Fe-dep_dioxygenase_dom"/>
</dbReference>
<feature type="domain" description="Fe2OG dioxygenase" evidence="2">
    <location>
        <begin position="136"/>
        <end position="258"/>
    </location>
</feature>
<dbReference type="KEGG" id="gtr:GLOTRDRAFT_114977"/>
<dbReference type="RefSeq" id="XP_007863752.1">
    <property type="nucleotide sequence ID" value="XM_007865561.1"/>
</dbReference>
<dbReference type="AlphaFoldDB" id="S7QH93"/>
<evidence type="ECO:0000313" key="3">
    <source>
        <dbReference type="EMBL" id="EPQ58628.1"/>
    </source>
</evidence>
<dbReference type="OrthoDB" id="445341at2759"/>
<dbReference type="STRING" id="670483.S7QH93"/>
<dbReference type="InterPro" id="IPR032854">
    <property type="entry name" value="ALKBH3"/>
</dbReference>
<dbReference type="SUPFAM" id="SSF51197">
    <property type="entry name" value="Clavaminate synthase-like"/>
    <property type="match status" value="1"/>
</dbReference>
<dbReference type="GO" id="GO:0051213">
    <property type="term" value="F:dioxygenase activity"/>
    <property type="evidence" value="ECO:0007669"/>
    <property type="project" value="InterPro"/>
</dbReference>
<dbReference type="InterPro" id="IPR027450">
    <property type="entry name" value="AlkB-like"/>
</dbReference>
<name>S7QH93_GLOTA</name>
<gene>
    <name evidence="3" type="ORF">GLOTRDRAFT_114977</name>
</gene>
<dbReference type="HOGENOM" id="CLU_054792_0_0_1"/>
<dbReference type="PANTHER" id="PTHR31212:SF5">
    <property type="entry name" value="ISOCHORISMATASE FAMILY PROTEIN FAMILY (AFU_ORTHOLOGUE AFUA_3G14500)"/>
    <property type="match status" value="1"/>
</dbReference>
<evidence type="ECO:0000259" key="2">
    <source>
        <dbReference type="PROSITE" id="PS51471"/>
    </source>
</evidence>